<evidence type="ECO:0000256" key="5">
    <source>
        <dbReference type="ARBA" id="ARBA00023136"/>
    </source>
</evidence>
<dbReference type="OrthoDB" id="1060944at2759"/>
<sequence>MNKLSGHIPRSLSTLHSLSYLNLSFNKLSGAIRVGNQLQTLDDSIIYQGNTELCRPPLTRSCKGNDLSLIQLCVRMKLGQDDREGLGPDFVAGFIGLLCCLNFIRIWRLAYIEIVNNVYGQIKLYIILIESCSAKEKVHFLYGGVQAGQRPKLHQAYAARYKYFAFYNKTCFVTFGPKPVAEMAPVFATMKLMNFLNEPQTSNTSEFTQ</sequence>
<evidence type="ECO:0000256" key="3">
    <source>
        <dbReference type="ARBA" id="ARBA00022729"/>
    </source>
</evidence>
<organism evidence="7 8">
    <name type="scientific">Artemisia annua</name>
    <name type="common">Sweet wormwood</name>
    <dbReference type="NCBI Taxonomy" id="35608"/>
    <lineage>
        <taxon>Eukaryota</taxon>
        <taxon>Viridiplantae</taxon>
        <taxon>Streptophyta</taxon>
        <taxon>Embryophyta</taxon>
        <taxon>Tracheophyta</taxon>
        <taxon>Spermatophyta</taxon>
        <taxon>Magnoliopsida</taxon>
        <taxon>eudicotyledons</taxon>
        <taxon>Gunneridae</taxon>
        <taxon>Pentapetalae</taxon>
        <taxon>asterids</taxon>
        <taxon>campanulids</taxon>
        <taxon>Asterales</taxon>
        <taxon>Asteraceae</taxon>
        <taxon>Asteroideae</taxon>
        <taxon>Anthemideae</taxon>
        <taxon>Artemisiinae</taxon>
        <taxon>Artemisia</taxon>
    </lineage>
</organism>
<evidence type="ECO:0000313" key="8">
    <source>
        <dbReference type="Proteomes" id="UP000245207"/>
    </source>
</evidence>
<dbReference type="SUPFAM" id="SSF52058">
    <property type="entry name" value="L domain-like"/>
    <property type="match status" value="1"/>
</dbReference>
<gene>
    <name evidence="7" type="ORF">CTI12_AA341380</name>
</gene>
<keyword evidence="6" id="KW-0325">Glycoprotein</keyword>
<dbReference type="PANTHER" id="PTHR48063:SF106">
    <property type="entry name" value="LEUCINE-RICH REPEAT DOMAIN, L DOMAIN-LIKE PROTEIN-RELATED"/>
    <property type="match status" value="1"/>
</dbReference>
<keyword evidence="8" id="KW-1185">Reference proteome</keyword>
<dbReference type="EMBL" id="PKPP01004310">
    <property type="protein sequence ID" value="PWA64997.1"/>
    <property type="molecule type" value="Genomic_DNA"/>
</dbReference>
<evidence type="ECO:0000256" key="2">
    <source>
        <dbReference type="ARBA" id="ARBA00022692"/>
    </source>
</evidence>
<dbReference type="PANTHER" id="PTHR48063">
    <property type="entry name" value="LRR RECEPTOR-LIKE KINASE"/>
    <property type="match status" value="1"/>
</dbReference>
<keyword evidence="5" id="KW-0472">Membrane</keyword>
<name>A0A2U1MUR6_ARTAN</name>
<dbReference type="Gene3D" id="3.80.10.10">
    <property type="entry name" value="Ribonuclease Inhibitor"/>
    <property type="match status" value="1"/>
</dbReference>
<dbReference type="AlphaFoldDB" id="A0A2U1MUR6"/>
<evidence type="ECO:0000256" key="6">
    <source>
        <dbReference type="ARBA" id="ARBA00023180"/>
    </source>
</evidence>
<keyword evidence="2" id="KW-0812">Transmembrane</keyword>
<dbReference type="STRING" id="35608.A0A2U1MUR6"/>
<evidence type="ECO:0000256" key="4">
    <source>
        <dbReference type="ARBA" id="ARBA00022989"/>
    </source>
</evidence>
<dbReference type="InterPro" id="IPR046956">
    <property type="entry name" value="RLP23-like"/>
</dbReference>
<reference evidence="7 8" key="1">
    <citation type="journal article" date="2018" name="Mol. Plant">
        <title>The genome of Artemisia annua provides insight into the evolution of Asteraceae family and artemisinin biosynthesis.</title>
        <authorList>
            <person name="Shen Q."/>
            <person name="Zhang L."/>
            <person name="Liao Z."/>
            <person name="Wang S."/>
            <person name="Yan T."/>
            <person name="Shi P."/>
            <person name="Liu M."/>
            <person name="Fu X."/>
            <person name="Pan Q."/>
            <person name="Wang Y."/>
            <person name="Lv Z."/>
            <person name="Lu X."/>
            <person name="Zhang F."/>
            <person name="Jiang W."/>
            <person name="Ma Y."/>
            <person name="Chen M."/>
            <person name="Hao X."/>
            <person name="Li L."/>
            <person name="Tang Y."/>
            <person name="Lv G."/>
            <person name="Zhou Y."/>
            <person name="Sun X."/>
            <person name="Brodelius P.E."/>
            <person name="Rose J.K.C."/>
            <person name="Tang K."/>
        </authorList>
    </citation>
    <scope>NUCLEOTIDE SEQUENCE [LARGE SCALE GENOMIC DNA]</scope>
    <source>
        <strain evidence="8">cv. Huhao1</strain>
        <tissue evidence="7">Leaf</tissue>
    </source>
</reference>
<comment type="subcellular location">
    <subcellularLocation>
        <location evidence="1">Membrane</location>
        <topology evidence="1">Single-pass type I membrane protein</topology>
    </subcellularLocation>
</comment>
<proteinExistence type="predicted"/>
<dbReference type="GO" id="GO:0016020">
    <property type="term" value="C:membrane"/>
    <property type="evidence" value="ECO:0007669"/>
    <property type="project" value="UniProtKB-SubCell"/>
</dbReference>
<comment type="caution">
    <text evidence="7">The sequence shown here is derived from an EMBL/GenBank/DDBJ whole genome shotgun (WGS) entry which is preliminary data.</text>
</comment>
<accession>A0A2U1MUR6</accession>
<keyword evidence="3" id="KW-0732">Signal</keyword>
<keyword evidence="4" id="KW-1133">Transmembrane helix</keyword>
<dbReference type="InterPro" id="IPR032675">
    <property type="entry name" value="LRR_dom_sf"/>
</dbReference>
<protein>
    <submittedName>
        <fullName evidence="7">Leucine-rich repeat protein</fullName>
    </submittedName>
</protein>
<dbReference type="Proteomes" id="UP000245207">
    <property type="component" value="Unassembled WGS sequence"/>
</dbReference>
<evidence type="ECO:0000256" key="1">
    <source>
        <dbReference type="ARBA" id="ARBA00004479"/>
    </source>
</evidence>
<evidence type="ECO:0000313" key="7">
    <source>
        <dbReference type="EMBL" id="PWA64997.1"/>
    </source>
</evidence>